<evidence type="ECO:0000256" key="6">
    <source>
        <dbReference type="ARBA" id="ARBA00023136"/>
    </source>
</evidence>
<dbReference type="EMBL" id="BOOR01000068">
    <property type="protein sequence ID" value="GII58614.1"/>
    <property type="molecule type" value="Genomic_DNA"/>
</dbReference>
<comment type="subcellular location">
    <subcellularLocation>
        <location evidence="1 7">Cell membrane</location>
        <topology evidence="1 7">Multi-pass membrane protein</topology>
    </subcellularLocation>
</comment>
<comment type="caution">
    <text evidence="9">The sequence shown here is derived from an EMBL/GenBank/DDBJ whole genome shotgun (WGS) entry which is preliminary data.</text>
</comment>
<evidence type="ECO:0000256" key="7">
    <source>
        <dbReference type="RuleBase" id="RU363032"/>
    </source>
</evidence>
<evidence type="ECO:0000256" key="3">
    <source>
        <dbReference type="ARBA" id="ARBA00022475"/>
    </source>
</evidence>
<feature type="transmembrane region" description="Helical" evidence="7">
    <location>
        <begin position="30"/>
        <end position="49"/>
    </location>
</feature>
<dbReference type="Gene3D" id="1.10.3720.10">
    <property type="entry name" value="MetI-like"/>
    <property type="match status" value="1"/>
</dbReference>
<dbReference type="InterPro" id="IPR000515">
    <property type="entry name" value="MetI-like"/>
</dbReference>
<dbReference type="Proteomes" id="UP000605992">
    <property type="component" value="Unassembled WGS sequence"/>
</dbReference>
<dbReference type="Pfam" id="PF00528">
    <property type="entry name" value="BPD_transp_1"/>
    <property type="match status" value="1"/>
</dbReference>
<keyword evidence="10" id="KW-1185">Reference proteome</keyword>
<keyword evidence="6 7" id="KW-0472">Membrane</keyword>
<reference evidence="9" key="1">
    <citation type="submission" date="2021-01" db="EMBL/GenBank/DDBJ databases">
        <title>Whole genome shotgun sequence of Planotetraspora thailandica NBRC 104271.</title>
        <authorList>
            <person name="Komaki H."/>
            <person name="Tamura T."/>
        </authorList>
    </citation>
    <scope>NUCLEOTIDE SEQUENCE</scope>
    <source>
        <strain evidence="9">NBRC 104271</strain>
    </source>
</reference>
<evidence type="ECO:0000256" key="2">
    <source>
        <dbReference type="ARBA" id="ARBA00022448"/>
    </source>
</evidence>
<dbReference type="GO" id="GO:0055085">
    <property type="term" value="P:transmembrane transport"/>
    <property type="evidence" value="ECO:0007669"/>
    <property type="project" value="InterPro"/>
</dbReference>
<sequence>MAAVPQAVTRGSRVAGASPKGILRGSRDTVILLAFVLVPFTLEMFWTFWPALNSVYISLTRWDGISPPQFIGLDNYARMWSDDTFRLALRNTVIWLVLFGGLSVLGGLGLALLLDKPRRGIGIYRAIFFLPVVFSLVVTALVWRMIYQPDGVINSILSAVGLEDQAKIWLGDPDTALYAQILPALWRQIGYIMVLFLAGLKTVDPLLHEAAKMDGASAFERFRYITLPQLRPVSTVVLAVTVIDALRSFDIVWSLTQGGPYHSSELLSTYQFATGVQGSQLGYGSALAVLIFVLTVGTIVVYLARSLREEETA</sequence>
<evidence type="ECO:0000256" key="4">
    <source>
        <dbReference type="ARBA" id="ARBA00022692"/>
    </source>
</evidence>
<protein>
    <submittedName>
        <fullName evidence="9">ABC transporter permease</fullName>
    </submittedName>
</protein>
<evidence type="ECO:0000256" key="1">
    <source>
        <dbReference type="ARBA" id="ARBA00004651"/>
    </source>
</evidence>
<proteinExistence type="inferred from homology"/>
<organism evidence="9 10">
    <name type="scientific">Planotetraspora thailandica</name>
    <dbReference type="NCBI Taxonomy" id="487172"/>
    <lineage>
        <taxon>Bacteria</taxon>
        <taxon>Bacillati</taxon>
        <taxon>Actinomycetota</taxon>
        <taxon>Actinomycetes</taxon>
        <taxon>Streptosporangiales</taxon>
        <taxon>Streptosporangiaceae</taxon>
        <taxon>Planotetraspora</taxon>
    </lineage>
</organism>
<evidence type="ECO:0000313" key="9">
    <source>
        <dbReference type="EMBL" id="GII58614.1"/>
    </source>
</evidence>
<dbReference type="InterPro" id="IPR035906">
    <property type="entry name" value="MetI-like_sf"/>
</dbReference>
<dbReference type="PANTHER" id="PTHR30193:SF37">
    <property type="entry name" value="INNER MEMBRANE ABC TRANSPORTER PERMEASE PROTEIN YCJO"/>
    <property type="match status" value="1"/>
</dbReference>
<dbReference type="AlphaFoldDB" id="A0A8J3Y0L5"/>
<dbReference type="SUPFAM" id="SSF161098">
    <property type="entry name" value="MetI-like"/>
    <property type="match status" value="1"/>
</dbReference>
<gene>
    <name evidence="9" type="ORF">Pth03_70030</name>
</gene>
<name>A0A8J3Y0L5_9ACTN</name>
<comment type="similarity">
    <text evidence="7">Belongs to the binding-protein-dependent transport system permease family.</text>
</comment>
<keyword evidence="3" id="KW-1003">Cell membrane</keyword>
<dbReference type="PANTHER" id="PTHR30193">
    <property type="entry name" value="ABC TRANSPORTER PERMEASE PROTEIN"/>
    <property type="match status" value="1"/>
</dbReference>
<accession>A0A8J3Y0L5</accession>
<keyword evidence="5 7" id="KW-1133">Transmembrane helix</keyword>
<feature type="transmembrane region" description="Helical" evidence="7">
    <location>
        <begin position="281"/>
        <end position="304"/>
    </location>
</feature>
<evidence type="ECO:0000259" key="8">
    <source>
        <dbReference type="PROSITE" id="PS50928"/>
    </source>
</evidence>
<evidence type="ECO:0000313" key="10">
    <source>
        <dbReference type="Proteomes" id="UP000605992"/>
    </source>
</evidence>
<evidence type="ECO:0000256" key="5">
    <source>
        <dbReference type="ARBA" id="ARBA00022989"/>
    </source>
</evidence>
<dbReference type="GO" id="GO:0005886">
    <property type="term" value="C:plasma membrane"/>
    <property type="evidence" value="ECO:0007669"/>
    <property type="project" value="UniProtKB-SubCell"/>
</dbReference>
<feature type="transmembrane region" description="Helical" evidence="7">
    <location>
        <begin position="93"/>
        <end position="114"/>
    </location>
</feature>
<dbReference type="PROSITE" id="PS50928">
    <property type="entry name" value="ABC_TM1"/>
    <property type="match status" value="1"/>
</dbReference>
<keyword evidence="4 7" id="KW-0812">Transmembrane</keyword>
<dbReference type="InterPro" id="IPR051393">
    <property type="entry name" value="ABC_transporter_permease"/>
</dbReference>
<feature type="domain" description="ABC transmembrane type-1" evidence="8">
    <location>
        <begin position="89"/>
        <end position="304"/>
    </location>
</feature>
<dbReference type="CDD" id="cd06261">
    <property type="entry name" value="TM_PBP2"/>
    <property type="match status" value="1"/>
</dbReference>
<feature type="transmembrane region" description="Helical" evidence="7">
    <location>
        <begin position="126"/>
        <end position="146"/>
    </location>
</feature>
<keyword evidence="2 7" id="KW-0813">Transport</keyword>